<dbReference type="RefSeq" id="WP_184306563.1">
    <property type="nucleotide sequence ID" value="NZ_JACHXU010000015.1"/>
</dbReference>
<keyword evidence="2" id="KW-1185">Reference proteome</keyword>
<dbReference type="SUPFAM" id="SSF51182">
    <property type="entry name" value="RmlC-like cupins"/>
    <property type="match status" value="1"/>
</dbReference>
<proteinExistence type="predicted"/>
<dbReference type="Proteomes" id="UP000536179">
    <property type="component" value="Unassembled WGS sequence"/>
</dbReference>
<evidence type="ECO:0000313" key="1">
    <source>
        <dbReference type="EMBL" id="MBB3208353.1"/>
    </source>
</evidence>
<organism evidence="1 2">
    <name type="scientific">Aporhodopirellula rubra</name>
    <dbReference type="NCBI Taxonomy" id="980271"/>
    <lineage>
        <taxon>Bacteria</taxon>
        <taxon>Pseudomonadati</taxon>
        <taxon>Planctomycetota</taxon>
        <taxon>Planctomycetia</taxon>
        <taxon>Pirellulales</taxon>
        <taxon>Pirellulaceae</taxon>
        <taxon>Aporhodopirellula</taxon>
    </lineage>
</organism>
<dbReference type="InterPro" id="IPR014710">
    <property type="entry name" value="RmlC-like_jellyroll"/>
</dbReference>
<sequence length="117" mass="12628">MAEPQIVDLTAIEPIACPCGLARRAFADFAAFPGTVHLTEIQATAQSHSHRDHTEIYVILDCDGDAAIELDGIRTPVAPLTAIAIPPGVVHRAIGRIRTLIICHPEFDPLDEVLTEN</sequence>
<gene>
    <name evidence="1" type="ORF">FHS27_004181</name>
</gene>
<dbReference type="AlphaFoldDB" id="A0A7W5E198"/>
<accession>A0A7W5E198</accession>
<dbReference type="EMBL" id="JACHXU010000015">
    <property type="protein sequence ID" value="MBB3208353.1"/>
    <property type="molecule type" value="Genomic_DNA"/>
</dbReference>
<reference evidence="1 2" key="1">
    <citation type="submission" date="2020-08" db="EMBL/GenBank/DDBJ databases">
        <title>Genomic Encyclopedia of Type Strains, Phase III (KMG-III): the genomes of soil and plant-associated and newly described type strains.</title>
        <authorList>
            <person name="Whitman W."/>
        </authorList>
    </citation>
    <scope>NUCLEOTIDE SEQUENCE [LARGE SCALE GENOMIC DNA]</scope>
    <source>
        <strain evidence="1 2">CECT 8075</strain>
    </source>
</reference>
<name>A0A7W5E198_9BACT</name>
<dbReference type="Gene3D" id="2.60.120.10">
    <property type="entry name" value="Jelly Rolls"/>
    <property type="match status" value="1"/>
</dbReference>
<dbReference type="InterPro" id="IPR011051">
    <property type="entry name" value="RmlC_Cupin_sf"/>
</dbReference>
<evidence type="ECO:0000313" key="2">
    <source>
        <dbReference type="Proteomes" id="UP000536179"/>
    </source>
</evidence>
<protein>
    <recommendedName>
        <fullName evidence="3">Cupin</fullName>
    </recommendedName>
</protein>
<dbReference type="CDD" id="cd20295">
    <property type="entry name" value="cupin_Pac13-like"/>
    <property type="match status" value="1"/>
</dbReference>
<comment type="caution">
    <text evidence="1">The sequence shown here is derived from an EMBL/GenBank/DDBJ whole genome shotgun (WGS) entry which is preliminary data.</text>
</comment>
<evidence type="ECO:0008006" key="3">
    <source>
        <dbReference type="Google" id="ProtNLM"/>
    </source>
</evidence>